<proteinExistence type="predicted"/>
<dbReference type="SUPFAM" id="SSF51735">
    <property type="entry name" value="NAD(P)-binding Rossmann-fold domains"/>
    <property type="match status" value="1"/>
</dbReference>
<protein>
    <submittedName>
        <fullName evidence="2">NAD(P)H-binding protein</fullName>
    </submittedName>
</protein>
<dbReference type="InterPro" id="IPR016040">
    <property type="entry name" value="NAD(P)-bd_dom"/>
</dbReference>
<dbReference type="Proteomes" id="UP001550044">
    <property type="component" value="Unassembled WGS sequence"/>
</dbReference>
<dbReference type="RefSeq" id="WP_356708341.1">
    <property type="nucleotide sequence ID" value="NZ_JBEXIP010000001.1"/>
</dbReference>
<dbReference type="Pfam" id="PF13460">
    <property type="entry name" value="NAD_binding_10"/>
    <property type="match status" value="1"/>
</dbReference>
<evidence type="ECO:0000313" key="3">
    <source>
        <dbReference type="Proteomes" id="UP001550044"/>
    </source>
</evidence>
<sequence>MNTPRPTDPGGSAAVRDAPIIAVTGASGAVGGRVAQRLARAGVPVRLLARDPSRLPDLPGAVAAPPAAYGDGEAMRQALAGAHTLFLVSAHESPSRVLDHTTAVDAAVAAHVERIVYVSFLGAAPDATFTFARDHWHTEAHIRVSGVRHTFLRDSWYLAGIPAMTGADGVLRGPAGEGRVAAVAHEDIADAATAVLLADTESEDTRHDGVTYDLTGPEAFTLAEAAEELGRATGRTITYHPETREEAYASRAQYGAEEWEVAGWVTSYEAIAADEMSTVSDAVTRLTGRPAKSLAAYLSENPDSYRHLLKAD</sequence>
<gene>
    <name evidence="2" type="ORF">ABZV61_02725</name>
</gene>
<dbReference type="Gene3D" id="3.90.25.10">
    <property type="entry name" value="UDP-galactose 4-epimerase, domain 1"/>
    <property type="match status" value="1"/>
</dbReference>
<evidence type="ECO:0000259" key="1">
    <source>
        <dbReference type="Pfam" id="PF13460"/>
    </source>
</evidence>
<name>A0ABV2U3R7_9ACTN</name>
<dbReference type="PANTHER" id="PTHR47129">
    <property type="entry name" value="QUINONE OXIDOREDUCTASE 2"/>
    <property type="match status" value="1"/>
</dbReference>
<organism evidence="2 3">
    <name type="scientific">Streptomyces sp. 900116325</name>
    <dbReference type="NCBI Taxonomy" id="3154295"/>
    <lineage>
        <taxon>Bacteria</taxon>
        <taxon>Bacillati</taxon>
        <taxon>Actinomycetota</taxon>
        <taxon>Actinomycetes</taxon>
        <taxon>Kitasatosporales</taxon>
        <taxon>Streptomycetaceae</taxon>
        <taxon>Streptomyces</taxon>
    </lineage>
</organism>
<comment type="caution">
    <text evidence="2">The sequence shown here is derived from an EMBL/GenBank/DDBJ whole genome shotgun (WGS) entry which is preliminary data.</text>
</comment>
<accession>A0ABV2U3R7</accession>
<keyword evidence="3" id="KW-1185">Reference proteome</keyword>
<dbReference type="Gene3D" id="3.40.50.720">
    <property type="entry name" value="NAD(P)-binding Rossmann-like Domain"/>
    <property type="match status" value="1"/>
</dbReference>
<dbReference type="InterPro" id="IPR052718">
    <property type="entry name" value="NmrA-type_oxidoreductase"/>
</dbReference>
<feature type="domain" description="NAD(P)-binding" evidence="1">
    <location>
        <begin position="25"/>
        <end position="196"/>
    </location>
</feature>
<evidence type="ECO:0000313" key="2">
    <source>
        <dbReference type="EMBL" id="MET8431714.1"/>
    </source>
</evidence>
<dbReference type="EMBL" id="JBEXIP010000001">
    <property type="protein sequence ID" value="MET8431714.1"/>
    <property type="molecule type" value="Genomic_DNA"/>
</dbReference>
<dbReference type="InterPro" id="IPR036291">
    <property type="entry name" value="NAD(P)-bd_dom_sf"/>
</dbReference>
<reference evidence="2 3" key="1">
    <citation type="submission" date="2024-06" db="EMBL/GenBank/DDBJ databases">
        <title>The Natural Products Discovery Center: Release of the First 8490 Sequenced Strains for Exploring Actinobacteria Biosynthetic Diversity.</title>
        <authorList>
            <person name="Kalkreuter E."/>
            <person name="Kautsar S.A."/>
            <person name="Yang D."/>
            <person name="Bader C.D."/>
            <person name="Teijaro C.N."/>
            <person name="Fluegel L."/>
            <person name="Davis C.M."/>
            <person name="Simpson J.R."/>
            <person name="Lauterbach L."/>
            <person name="Steele A.D."/>
            <person name="Gui C."/>
            <person name="Meng S."/>
            <person name="Li G."/>
            <person name="Viehrig K."/>
            <person name="Ye F."/>
            <person name="Su P."/>
            <person name="Kiefer A.F."/>
            <person name="Nichols A."/>
            <person name="Cepeda A.J."/>
            <person name="Yan W."/>
            <person name="Fan B."/>
            <person name="Jiang Y."/>
            <person name="Adhikari A."/>
            <person name="Zheng C.-J."/>
            <person name="Schuster L."/>
            <person name="Cowan T.M."/>
            <person name="Smanski M.J."/>
            <person name="Chevrette M.G."/>
            <person name="De Carvalho L.P.S."/>
            <person name="Shen B."/>
        </authorList>
    </citation>
    <scope>NUCLEOTIDE SEQUENCE [LARGE SCALE GENOMIC DNA]</scope>
    <source>
        <strain evidence="2 3">NPDC005137</strain>
    </source>
</reference>
<dbReference type="PANTHER" id="PTHR47129:SF1">
    <property type="entry name" value="NMRA-LIKE DOMAIN-CONTAINING PROTEIN"/>
    <property type="match status" value="1"/>
</dbReference>